<gene>
    <name evidence="9" type="primary">LOC104771750</name>
</gene>
<evidence type="ECO:0000256" key="3">
    <source>
        <dbReference type="ARBA" id="ARBA00022737"/>
    </source>
</evidence>
<dbReference type="Proteomes" id="UP000694864">
    <property type="component" value="Chromosome 20"/>
</dbReference>
<reference evidence="9" key="2">
    <citation type="submission" date="2025-08" db="UniProtKB">
        <authorList>
            <consortium name="RefSeq"/>
        </authorList>
    </citation>
    <scope>IDENTIFICATION</scope>
    <source>
        <tissue evidence="9">Leaf</tissue>
    </source>
</reference>
<dbReference type="InterPro" id="IPR045344">
    <property type="entry name" value="C-JID"/>
</dbReference>
<dbReference type="InterPro" id="IPR044974">
    <property type="entry name" value="Disease_R_plants"/>
</dbReference>
<evidence type="ECO:0000256" key="1">
    <source>
        <dbReference type="ARBA" id="ARBA00011982"/>
    </source>
</evidence>
<evidence type="ECO:0000256" key="5">
    <source>
        <dbReference type="ARBA" id="ARBA00023027"/>
    </source>
</evidence>
<dbReference type="InterPro" id="IPR000157">
    <property type="entry name" value="TIR_dom"/>
</dbReference>
<evidence type="ECO:0000256" key="4">
    <source>
        <dbReference type="ARBA" id="ARBA00022801"/>
    </source>
</evidence>
<comment type="catalytic activity">
    <reaction evidence="6">
        <text>NAD(+) + H2O = ADP-D-ribose + nicotinamide + H(+)</text>
        <dbReference type="Rhea" id="RHEA:16301"/>
        <dbReference type="ChEBI" id="CHEBI:15377"/>
        <dbReference type="ChEBI" id="CHEBI:15378"/>
        <dbReference type="ChEBI" id="CHEBI:17154"/>
        <dbReference type="ChEBI" id="CHEBI:57540"/>
        <dbReference type="ChEBI" id="CHEBI:57967"/>
        <dbReference type="EC" id="3.2.2.6"/>
    </reaction>
    <physiologicalReaction direction="left-to-right" evidence="6">
        <dbReference type="Rhea" id="RHEA:16302"/>
    </physiologicalReaction>
</comment>
<evidence type="ECO:0000259" key="7">
    <source>
        <dbReference type="PROSITE" id="PS50104"/>
    </source>
</evidence>
<evidence type="ECO:0000256" key="2">
    <source>
        <dbReference type="ARBA" id="ARBA00022614"/>
    </source>
</evidence>
<reference evidence="8" key="1">
    <citation type="journal article" date="2014" name="Nat. Commun.">
        <title>The emerging biofuel crop Camelina sativa retains a highly undifferentiated hexaploid genome structure.</title>
        <authorList>
            <person name="Kagale S."/>
            <person name="Koh C."/>
            <person name="Nixon J."/>
            <person name="Bollina V."/>
            <person name="Clarke W.E."/>
            <person name="Tuteja R."/>
            <person name="Spillane C."/>
            <person name="Robinson S.J."/>
            <person name="Links M.G."/>
            <person name="Clarke C."/>
            <person name="Higgins E.E."/>
            <person name="Huebert T."/>
            <person name="Sharpe A.G."/>
            <person name="Parkin I.A."/>
        </authorList>
    </citation>
    <scope>NUCLEOTIDE SEQUENCE [LARGE SCALE GENOMIC DNA]</scope>
    <source>
        <strain evidence="8">cv. DH55</strain>
    </source>
</reference>
<evidence type="ECO:0000256" key="6">
    <source>
        <dbReference type="ARBA" id="ARBA00047304"/>
    </source>
</evidence>
<sequence>MSVNTSSDIVEWPPQHQVFINFRGKELRRNFISHLERALRKESINVFIDNHERMGRDLRILFTRIQESKIVVAVISSMYTESEWCLDELAKVKECVEAGTLEVFPVFYKVDVRTVREQRGTFGDNFRELVKLHPERDESWKQALEFVTTKKAKLVHEESDEGQVVENIVEEVNVMLAASSTDSLGRRNSDIAIGKKELLESSSSADPSPLFGIETRLEQLEEMLKFESNEITRIVGIVGMPGIGKTTLAKTLFEKWKYKFLHKMFLDDIRGKSEFRLFKRLHEDLLIGLHESQNNVNEQKNTKVSFKSLKAQIKKSKVFVVLDEVSDKRQIEEILGKDDWIKPGSKILITTSSKSSIRNKVPVEDIYLVPGLNENDALSQFIHHAFSGHNCSREGSFMNLSRQFVDYSRGHPLALKVLGGELCRKDEEYWKSKLGALSKTPSNTIQDVLQIPYSELTEDQKNVFLDVACFFRFDDEYHLRNLLDSSAENANEIQDLADKFLINISGGRVEMNDLLYTFAVRQESSSENSTNGRRLFNQGDIITLLLNKAEATKVRGIFLDMSEVPKKMSLFSDTFSRMKDLRYLKIFNSRCLKKCEDDCKLKFPEGLEFPLQEVRYLNWLKFPLHELPQDFDPTNLIDLKLPYSQIEQVWEGDKDTLKLKWLDLNHSSKLCTLSGLSHARNLQNMNLEGCTALKMVHQELQNMERLVFLNLRGCTSLESLPQMNLVSLKTLILSGCSNLEEFSFISENLEELYLDGTSIKGLPSTIGKLRRLIILILKDCKKLSSLPDSIGDLKAIQELILSGCSSLACFPEIKQNLKHLKTLLLDGTAIKEMPDILHRLSVNPGQTSSWSHCDMCEWPRGFYGLSSLRRLCLSKNEFIKLPSSIRDLFHLKWLDLKYCKKLVSVPMLPPNLQWLDAHGCISLEKIENPLALMLAETEHLHSTFIFSNCTKLDQNAENIIASYAQWKIQVMSNALSRYDESFVLDVLIGVCYPGWQVPAWFNHRSVGSVLEPKMPRHWSEHGLTGIALCVVVSFTDYKPQYSRFLVRCNCKFKEEDEPLIKFSCIMGGWIEHGREEPRTIESGHVFIGYTSWLHVKKNDRGGFENNYKGCFPSEASLQFEVTDGTRHVTNCEVLKCGFSMIYAPAEPVPSLCTDETQPIDDYIHDGSSSSSTTDIERNNRFLARYYNQRNGVSPVSPNMDIKIIEDVNLLVPSRIVKDTRLKGKSIVSSSTIRSNSKVVHRGETSASMFDSNLIGGFTTRESVRTDVEGITCSSFLQFFFKLLPKK</sequence>
<dbReference type="Gene3D" id="3.40.50.10140">
    <property type="entry name" value="Toll/interleukin-1 receptor homology (TIR) domain"/>
    <property type="match status" value="1"/>
</dbReference>
<dbReference type="RefSeq" id="XP_010494627.1">
    <property type="nucleotide sequence ID" value="XM_010496325.1"/>
</dbReference>
<keyword evidence="5" id="KW-0520">NAD</keyword>
<dbReference type="InterPro" id="IPR011713">
    <property type="entry name" value="Leu-rich_rpt_3"/>
</dbReference>
<dbReference type="PANTHER" id="PTHR11017">
    <property type="entry name" value="LEUCINE-RICH REPEAT-CONTAINING PROTEIN"/>
    <property type="match status" value="1"/>
</dbReference>
<dbReference type="Pfam" id="PF01582">
    <property type="entry name" value="TIR"/>
    <property type="match status" value="1"/>
</dbReference>
<keyword evidence="3" id="KW-0677">Repeat</keyword>
<dbReference type="InterPro" id="IPR002182">
    <property type="entry name" value="NB-ARC"/>
</dbReference>
<dbReference type="PRINTS" id="PR00364">
    <property type="entry name" value="DISEASERSIST"/>
</dbReference>
<dbReference type="Gene3D" id="3.80.10.10">
    <property type="entry name" value="Ribonuclease Inhibitor"/>
    <property type="match status" value="2"/>
</dbReference>
<evidence type="ECO:0000313" key="8">
    <source>
        <dbReference type="Proteomes" id="UP000694864"/>
    </source>
</evidence>
<dbReference type="SMART" id="SM00255">
    <property type="entry name" value="TIR"/>
    <property type="match status" value="1"/>
</dbReference>
<dbReference type="Pfam" id="PF00931">
    <property type="entry name" value="NB-ARC"/>
    <property type="match status" value="1"/>
</dbReference>
<proteinExistence type="predicted"/>
<organism evidence="8 9">
    <name type="scientific">Camelina sativa</name>
    <name type="common">False flax</name>
    <name type="synonym">Myagrum sativum</name>
    <dbReference type="NCBI Taxonomy" id="90675"/>
    <lineage>
        <taxon>Eukaryota</taxon>
        <taxon>Viridiplantae</taxon>
        <taxon>Streptophyta</taxon>
        <taxon>Embryophyta</taxon>
        <taxon>Tracheophyta</taxon>
        <taxon>Spermatophyta</taxon>
        <taxon>Magnoliopsida</taxon>
        <taxon>eudicotyledons</taxon>
        <taxon>Gunneridae</taxon>
        <taxon>Pentapetalae</taxon>
        <taxon>rosids</taxon>
        <taxon>malvids</taxon>
        <taxon>Brassicales</taxon>
        <taxon>Brassicaceae</taxon>
        <taxon>Camelineae</taxon>
        <taxon>Camelina</taxon>
    </lineage>
</organism>
<dbReference type="SUPFAM" id="SSF52058">
    <property type="entry name" value="L domain-like"/>
    <property type="match status" value="1"/>
</dbReference>
<evidence type="ECO:0000313" key="9">
    <source>
        <dbReference type="RefSeq" id="XP_010494627.1"/>
    </source>
</evidence>
<feature type="domain" description="TIR" evidence="7">
    <location>
        <begin position="14"/>
        <end position="176"/>
    </location>
</feature>
<dbReference type="PANTHER" id="PTHR11017:SF344">
    <property type="entry name" value="ADP-RIBOSYL CYCLASE_CYCLIC ADP-RIBOSE HYDROLASE"/>
    <property type="match status" value="1"/>
</dbReference>
<dbReference type="SUPFAM" id="SSF52200">
    <property type="entry name" value="Toll/Interleukin receptor TIR domain"/>
    <property type="match status" value="1"/>
</dbReference>
<dbReference type="PROSITE" id="PS50104">
    <property type="entry name" value="TIR"/>
    <property type="match status" value="1"/>
</dbReference>
<accession>A0ABM0Y2W9</accession>
<dbReference type="Gene3D" id="1.10.8.430">
    <property type="entry name" value="Helical domain of apoptotic protease-activating factors"/>
    <property type="match status" value="1"/>
</dbReference>
<keyword evidence="4" id="KW-0378">Hydrolase</keyword>
<protein>
    <recommendedName>
        <fullName evidence="1">ADP-ribosyl cyclase/cyclic ADP-ribose hydrolase</fullName>
        <ecNumber evidence="1">3.2.2.6</ecNumber>
    </recommendedName>
</protein>
<dbReference type="SUPFAM" id="SSF52540">
    <property type="entry name" value="P-loop containing nucleoside triphosphate hydrolases"/>
    <property type="match status" value="1"/>
</dbReference>
<keyword evidence="8" id="KW-1185">Reference proteome</keyword>
<dbReference type="InterPro" id="IPR032675">
    <property type="entry name" value="LRR_dom_sf"/>
</dbReference>
<dbReference type="Pfam" id="PF07725">
    <property type="entry name" value="LRR_3"/>
    <property type="match status" value="1"/>
</dbReference>
<dbReference type="Gene3D" id="3.40.50.300">
    <property type="entry name" value="P-loop containing nucleotide triphosphate hydrolases"/>
    <property type="match status" value="1"/>
</dbReference>
<dbReference type="EC" id="3.2.2.6" evidence="1"/>
<dbReference type="InterPro" id="IPR035897">
    <property type="entry name" value="Toll_tir_struct_dom_sf"/>
</dbReference>
<name>A0ABM0Y2W9_CAMSA</name>
<keyword evidence="2" id="KW-0433">Leucine-rich repeat</keyword>
<dbReference type="InterPro" id="IPR042197">
    <property type="entry name" value="Apaf_helical"/>
</dbReference>
<dbReference type="GeneID" id="104771750"/>
<dbReference type="InterPro" id="IPR027417">
    <property type="entry name" value="P-loop_NTPase"/>
</dbReference>
<dbReference type="Pfam" id="PF20160">
    <property type="entry name" value="C-JID"/>
    <property type="match status" value="1"/>
</dbReference>